<keyword evidence="5 7" id="KW-1133">Transmembrane helix</keyword>
<evidence type="ECO:0000256" key="4">
    <source>
        <dbReference type="ARBA" id="ARBA00022692"/>
    </source>
</evidence>
<comment type="subcellular location">
    <subcellularLocation>
        <location evidence="1">Cell membrane</location>
        <topology evidence="1">Multi-pass membrane protein</topology>
    </subcellularLocation>
</comment>
<dbReference type="PANTHER" id="PTHR23513:SF6">
    <property type="entry name" value="MAJOR FACILITATOR SUPERFAMILY ASSOCIATED DOMAIN-CONTAINING PROTEIN"/>
    <property type="match status" value="1"/>
</dbReference>
<feature type="transmembrane region" description="Helical" evidence="7">
    <location>
        <begin position="319"/>
        <end position="339"/>
    </location>
</feature>
<dbReference type="InterPro" id="IPR036259">
    <property type="entry name" value="MFS_trans_sf"/>
</dbReference>
<dbReference type="PANTHER" id="PTHR23513">
    <property type="entry name" value="INTEGRAL MEMBRANE EFFLUX PROTEIN-RELATED"/>
    <property type="match status" value="1"/>
</dbReference>
<dbReference type="InterPro" id="IPR011701">
    <property type="entry name" value="MFS"/>
</dbReference>
<dbReference type="InterPro" id="IPR022324">
    <property type="entry name" value="Bacilysin_exporter_BacE_put"/>
</dbReference>
<dbReference type="CDD" id="cd06173">
    <property type="entry name" value="MFS_MefA_like"/>
    <property type="match status" value="1"/>
</dbReference>
<evidence type="ECO:0000256" key="6">
    <source>
        <dbReference type="ARBA" id="ARBA00023136"/>
    </source>
</evidence>
<dbReference type="RefSeq" id="WP_375523806.1">
    <property type="nucleotide sequence ID" value="NZ_JBHILM010000003.1"/>
</dbReference>
<dbReference type="SUPFAM" id="SSF103473">
    <property type="entry name" value="MFS general substrate transporter"/>
    <property type="match status" value="1"/>
</dbReference>
<evidence type="ECO:0000256" key="1">
    <source>
        <dbReference type="ARBA" id="ARBA00004651"/>
    </source>
</evidence>
<dbReference type="Proteomes" id="UP001580407">
    <property type="component" value="Unassembled WGS sequence"/>
</dbReference>
<feature type="transmembrane region" description="Helical" evidence="7">
    <location>
        <begin position="21"/>
        <end position="40"/>
    </location>
</feature>
<feature type="transmembrane region" description="Helical" evidence="7">
    <location>
        <begin position="229"/>
        <end position="248"/>
    </location>
</feature>
<dbReference type="Pfam" id="PF07690">
    <property type="entry name" value="MFS_1"/>
    <property type="match status" value="1"/>
</dbReference>
<evidence type="ECO:0000256" key="7">
    <source>
        <dbReference type="SAM" id="Phobius"/>
    </source>
</evidence>
<keyword evidence="10" id="KW-1185">Reference proteome</keyword>
<dbReference type="Gene3D" id="1.20.1250.20">
    <property type="entry name" value="MFS general substrate transporter like domains"/>
    <property type="match status" value="1"/>
</dbReference>
<feature type="transmembrane region" description="Helical" evidence="7">
    <location>
        <begin position="260"/>
        <end position="281"/>
    </location>
</feature>
<keyword evidence="6 7" id="KW-0472">Membrane</keyword>
<reference evidence="9 10" key="1">
    <citation type="submission" date="2024-09" db="EMBL/GenBank/DDBJ databases">
        <authorList>
            <person name="Ruan L."/>
        </authorList>
    </citation>
    <scope>NUCLEOTIDE SEQUENCE [LARGE SCALE GENOMIC DNA]</scope>
    <source>
        <strain evidence="9 10">D33</strain>
    </source>
</reference>
<keyword evidence="3" id="KW-1003">Cell membrane</keyword>
<feature type="transmembrane region" description="Helical" evidence="7">
    <location>
        <begin position="360"/>
        <end position="382"/>
    </location>
</feature>
<keyword evidence="2" id="KW-0813">Transport</keyword>
<name>A0ABV5B2R3_9BACL</name>
<dbReference type="PRINTS" id="PR01988">
    <property type="entry name" value="EXPORTERBACE"/>
</dbReference>
<evidence type="ECO:0000256" key="5">
    <source>
        <dbReference type="ARBA" id="ARBA00022989"/>
    </source>
</evidence>
<dbReference type="EMBL" id="JBHILM010000003">
    <property type="protein sequence ID" value="MFB5679972.1"/>
    <property type="molecule type" value="Genomic_DNA"/>
</dbReference>
<gene>
    <name evidence="9" type="ORF">ACE3NQ_03435</name>
</gene>
<organism evidence="9 10">
    <name type="scientific">Paenibacillus terreus</name>
    <dbReference type="NCBI Taxonomy" id="1387834"/>
    <lineage>
        <taxon>Bacteria</taxon>
        <taxon>Bacillati</taxon>
        <taxon>Bacillota</taxon>
        <taxon>Bacilli</taxon>
        <taxon>Bacillales</taxon>
        <taxon>Paenibacillaceae</taxon>
        <taxon>Paenibacillus</taxon>
    </lineage>
</organism>
<feature type="domain" description="Major facilitator superfamily (MFS) profile" evidence="8">
    <location>
        <begin position="1"/>
        <end position="410"/>
    </location>
</feature>
<comment type="caution">
    <text evidence="9">The sequence shown here is derived from an EMBL/GenBank/DDBJ whole genome shotgun (WGS) entry which is preliminary data.</text>
</comment>
<proteinExistence type="predicted"/>
<dbReference type="PROSITE" id="PS50850">
    <property type="entry name" value="MFS"/>
    <property type="match status" value="1"/>
</dbReference>
<feature type="transmembrane region" description="Helical" evidence="7">
    <location>
        <begin position="175"/>
        <end position="192"/>
    </location>
</feature>
<accession>A0ABV5B2R3</accession>
<evidence type="ECO:0000259" key="8">
    <source>
        <dbReference type="PROSITE" id="PS50850"/>
    </source>
</evidence>
<feature type="transmembrane region" description="Helical" evidence="7">
    <location>
        <begin position="293"/>
        <end position="313"/>
    </location>
</feature>
<evidence type="ECO:0000256" key="2">
    <source>
        <dbReference type="ARBA" id="ARBA00022448"/>
    </source>
</evidence>
<keyword evidence="4 7" id="KW-0812">Transmembrane</keyword>
<sequence>MSRISLGLLKKPDFRNFWLGHTVSSFGVQITTVAIPLIAALTLEASSLEMGILSAVEFLPFLLISLFVGVWVDRKHKRPLMIIADIVRAVVLIGIPISIYFNILSMPILYVIAAVVGVNTVIFEIAHASYLPTVVKNEELVEGNSKLEFSSSSATVVGQSIGGALIQVLSAPLSILFNVGTYLLSALYLALIKKKEAPIEVPEEAEQNMWADIREGTTFVFHHNIIRPILIGTVIFNLFTYVIEPIFILYISRTLALDPIYIGLIFSMSGVGALLGAFIAGPMANKLGLGKTLVFSLFVAGFVSLIIPVATLMPTLPAVILIMVMYMIDAAMVIVYNINQRSLRQAVTPQNLQGRMNASIRMFGMGVVPIGAVLGGWLGGIIGTTPTLIVGAIGLMCSSIFIIFSSVRTVSQPAASGITQDGG</sequence>
<feature type="transmembrane region" description="Helical" evidence="7">
    <location>
        <begin position="52"/>
        <end position="72"/>
    </location>
</feature>
<dbReference type="InterPro" id="IPR020846">
    <property type="entry name" value="MFS_dom"/>
</dbReference>
<evidence type="ECO:0000256" key="3">
    <source>
        <dbReference type="ARBA" id="ARBA00022475"/>
    </source>
</evidence>
<evidence type="ECO:0000313" key="10">
    <source>
        <dbReference type="Proteomes" id="UP001580407"/>
    </source>
</evidence>
<feature type="transmembrane region" description="Helical" evidence="7">
    <location>
        <begin position="388"/>
        <end position="407"/>
    </location>
</feature>
<protein>
    <submittedName>
        <fullName evidence="9">MFS transporter</fullName>
    </submittedName>
</protein>
<evidence type="ECO:0000313" key="9">
    <source>
        <dbReference type="EMBL" id="MFB5679972.1"/>
    </source>
</evidence>